<dbReference type="CDD" id="cd01994">
    <property type="entry name" value="AANH_PF0828-like"/>
    <property type="match status" value="1"/>
</dbReference>
<evidence type="ECO:0000259" key="1">
    <source>
        <dbReference type="Pfam" id="PF01902"/>
    </source>
</evidence>
<dbReference type="AlphaFoldDB" id="A0A7C5YBB9"/>
<evidence type="ECO:0000313" key="2">
    <source>
        <dbReference type="EMBL" id="HHR40524.1"/>
    </source>
</evidence>
<dbReference type="Gene3D" id="3.40.50.620">
    <property type="entry name" value="HUPs"/>
    <property type="match status" value="1"/>
</dbReference>
<reference evidence="2" key="1">
    <citation type="journal article" date="2020" name="mSystems">
        <title>Genome- and Community-Level Interaction Insights into Carbon Utilization and Element Cycling Functions of Hydrothermarchaeota in Hydrothermal Sediment.</title>
        <authorList>
            <person name="Zhou Z."/>
            <person name="Liu Y."/>
            <person name="Xu W."/>
            <person name="Pan J."/>
            <person name="Luo Z.H."/>
            <person name="Li M."/>
        </authorList>
    </citation>
    <scope>NUCLEOTIDE SEQUENCE [LARGE SCALE GENOMIC DNA]</scope>
    <source>
        <strain evidence="2">SpSt-1084</strain>
    </source>
</reference>
<dbReference type="InterPro" id="IPR014729">
    <property type="entry name" value="Rossmann-like_a/b/a_fold"/>
</dbReference>
<dbReference type="NCBIfam" id="TIGR00290">
    <property type="entry name" value="MJ0570_dom"/>
    <property type="match status" value="1"/>
</dbReference>
<comment type="caution">
    <text evidence="2">The sequence shown here is derived from an EMBL/GenBank/DDBJ whole genome shotgun (WGS) entry which is preliminary data.</text>
</comment>
<dbReference type="GO" id="GO:0017178">
    <property type="term" value="F:diphthine-ammonia ligase activity"/>
    <property type="evidence" value="ECO:0007669"/>
    <property type="project" value="UniProtKB-EC"/>
</dbReference>
<feature type="domain" description="Diphthamide synthase" evidence="1">
    <location>
        <begin position="1"/>
        <end position="212"/>
    </location>
</feature>
<name>A0A7C5YBB9_CALS0</name>
<protein>
    <submittedName>
        <fullName evidence="2">Diphthine--ammonia ligase</fullName>
        <ecNumber evidence="2">6.3.1.14</ecNumber>
    </submittedName>
</protein>
<keyword evidence="2" id="KW-0436">Ligase</keyword>
<organism evidence="2">
    <name type="scientific">Caldiarchaeum subterraneum</name>
    <dbReference type="NCBI Taxonomy" id="311458"/>
    <lineage>
        <taxon>Archaea</taxon>
        <taxon>Nitrososphaerota</taxon>
        <taxon>Candidatus Caldarchaeales</taxon>
        <taxon>Candidatus Caldarchaeaceae</taxon>
        <taxon>Candidatus Caldarchaeum</taxon>
    </lineage>
</organism>
<dbReference type="SUPFAM" id="SSF52402">
    <property type="entry name" value="Adenine nucleotide alpha hydrolases-like"/>
    <property type="match status" value="1"/>
</dbReference>
<dbReference type="EC" id="6.3.1.14" evidence="2"/>
<dbReference type="Pfam" id="PF01902">
    <property type="entry name" value="Diphthami_syn_2"/>
    <property type="match status" value="1"/>
</dbReference>
<sequence length="221" mass="24906">MKTIVSWSSGKDSCFTLHVLREMDVEVVGLLTTVKTGYRRVSMHGVREELVDLQALHLGLPLFKAFIPPNCRNEVYESIMRDTCLKLKELGVDAIAFGDIFLEDVRKYREKNLNAVGLKPLFPIWGRSTAELAETFLSLGYRAKVAVVDLEKLPKSFAGREFDRNFLKELPAEVDPCGENGEFHTFVYAGPLFSVPIKVEVGETVVRDNRFFYADLLPATA</sequence>
<accession>A0A7C5YBB9</accession>
<dbReference type="InterPro" id="IPR002761">
    <property type="entry name" value="Diphthami_syn_dom"/>
</dbReference>
<dbReference type="Gene3D" id="3.90.1490.10">
    <property type="entry name" value="putative n-type atp pyrophosphatase, domain 2"/>
    <property type="match status" value="1"/>
</dbReference>
<gene>
    <name evidence="2" type="ORF">ENM42_01710</name>
</gene>
<dbReference type="EMBL" id="DRXS01000091">
    <property type="protein sequence ID" value="HHR40524.1"/>
    <property type="molecule type" value="Genomic_DNA"/>
</dbReference>
<proteinExistence type="predicted"/>